<sequence>MELAISKLTARRVIYYFEGYVKGERPKGLKFVFYNYDLKITIKPSVFEWDGDTFRMMLHVEQANENNPISSGDYYPIAVDGKGKQYPLQVAKSIIEEREQAEWKNDVVVNKGKGHHVICKSLMDLDTDELFIHVDTVLPKPRKNYIRRKCGELYYGVRNDLKDWAQKLFVVVFNIFNKCCKKRGNKILFCSGSRAEIGGNEEFIYNRMLERGLDKKYKFVLDFKPTINKTYGPFKMIRFIYRLASSDVILLDDYYPEIYKPTYDKNVKVIQVWHACGAFKALGLERMSKAGAPPINTSVHKCYTHVPVSSYHSALHHQEAFGIGIDKFYPVGIPRTDIFFDEDYKKKTCERVYAEFPGAKEAKRVILYAPTFRGNSAVDAHFPMEKLDFEEWGELCKRTDSYLIVKMHPFVQEKINIPEKYRDCIADAAQYREVNDILFITDLLITDYSSIIYEFSLLRRPMLFYAFDQIMYVSTRDFYEPYEDIVPGRIIKRFDQLMEALEKEEYNTDKIEWFIKKNFAYTDGKSTDRVIDLIVGDDKEIKKYSAASMQGALAAVSNNFGMNGEHVDKRYRDDDRSVVQNRGEAQEKDSESQNNDKYSE</sequence>
<name>A0A0M6WBR9_9FIRM</name>
<proteinExistence type="inferred from homology"/>
<dbReference type="RefSeq" id="WP_055066955.1">
    <property type="nucleotide sequence ID" value="NZ_CP173697.1"/>
</dbReference>
<dbReference type="InterPro" id="IPR043149">
    <property type="entry name" value="TagF_N"/>
</dbReference>
<dbReference type="InterPro" id="IPR007554">
    <property type="entry name" value="Glycerophosphate_synth"/>
</dbReference>
<accession>A0A0M6WBR9</accession>
<keyword evidence="3" id="KW-1003">Cell membrane</keyword>
<dbReference type="Pfam" id="PF04464">
    <property type="entry name" value="Glyphos_transf"/>
    <property type="match status" value="1"/>
</dbReference>
<evidence type="ECO:0000256" key="3">
    <source>
        <dbReference type="ARBA" id="ARBA00022475"/>
    </source>
</evidence>
<dbReference type="Proteomes" id="UP000049979">
    <property type="component" value="Unassembled WGS sequence"/>
</dbReference>
<protein>
    <submittedName>
        <fullName evidence="8">Putative glycosyl/glycerophosphate transferases involved in teichoic acid biosynthesis TagF/TagB/EpsJ/RodC</fullName>
    </submittedName>
</protein>
<dbReference type="InterPro" id="IPR051612">
    <property type="entry name" value="Teichoic_Acid_Biosynth"/>
</dbReference>
<keyword evidence="4 8" id="KW-0808">Transferase</keyword>
<evidence type="ECO:0000256" key="5">
    <source>
        <dbReference type="ARBA" id="ARBA00022944"/>
    </source>
</evidence>
<dbReference type="InterPro" id="IPR043148">
    <property type="entry name" value="TagF_C"/>
</dbReference>
<evidence type="ECO:0000256" key="4">
    <source>
        <dbReference type="ARBA" id="ARBA00022679"/>
    </source>
</evidence>
<keyword evidence="9" id="KW-1185">Reference proteome</keyword>
<evidence type="ECO:0000313" key="9">
    <source>
        <dbReference type="Proteomes" id="UP000049979"/>
    </source>
</evidence>
<dbReference type="SUPFAM" id="SSF53756">
    <property type="entry name" value="UDP-Glycosyltransferase/glycogen phosphorylase"/>
    <property type="match status" value="1"/>
</dbReference>
<evidence type="ECO:0000256" key="1">
    <source>
        <dbReference type="ARBA" id="ARBA00004202"/>
    </source>
</evidence>
<dbReference type="Gene3D" id="3.40.50.11820">
    <property type="match status" value="1"/>
</dbReference>
<comment type="similarity">
    <text evidence="2">Belongs to the CDP-glycerol glycerophosphotransferase family.</text>
</comment>
<keyword evidence="5" id="KW-0777">Teichoic acid biosynthesis</keyword>
<dbReference type="Gene3D" id="3.40.50.12580">
    <property type="match status" value="1"/>
</dbReference>
<dbReference type="AlphaFoldDB" id="A0A0M6WBR9"/>
<feature type="region of interest" description="Disordered" evidence="7">
    <location>
        <begin position="565"/>
        <end position="600"/>
    </location>
</feature>
<dbReference type="GO" id="GO:0005886">
    <property type="term" value="C:plasma membrane"/>
    <property type="evidence" value="ECO:0007669"/>
    <property type="project" value="UniProtKB-SubCell"/>
</dbReference>
<organism evidence="8 9">
    <name type="scientific">Roseburia faecis</name>
    <dbReference type="NCBI Taxonomy" id="301302"/>
    <lineage>
        <taxon>Bacteria</taxon>
        <taxon>Bacillati</taxon>
        <taxon>Bacillota</taxon>
        <taxon>Clostridia</taxon>
        <taxon>Lachnospirales</taxon>
        <taxon>Lachnospiraceae</taxon>
        <taxon>Roseburia</taxon>
    </lineage>
</organism>
<evidence type="ECO:0000256" key="2">
    <source>
        <dbReference type="ARBA" id="ARBA00010488"/>
    </source>
</evidence>
<evidence type="ECO:0000313" key="8">
    <source>
        <dbReference type="EMBL" id="CRL33286.1"/>
    </source>
</evidence>
<dbReference type="EMBL" id="CVRR01000005">
    <property type="protein sequence ID" value="CRL33286.1"/>
    <property type="molecule type" value="Genomic_DNA"/>
</dbReference>
<evidence type="ECO:0000256" key="7">
    <source>
        <dbReference type="SAM" id="MobiDB-lite"/>
    </source>
</evidence>
<dbReference type="GO" id="GO:0019350">
    <property type="term" value="P:teichoic acid biosynthetic process"/>
    <property type="evidence" value="ECO:0007669"/>
    <property type="project" value="UniProtKB-KW"/>
</dbReference>
<dbReference type="GO" id="GO:0047355">
    <property type="term" value="F:CDP-glycerol glycerophosphotransferase activity"/>
    <property type="evidence" value="ECO:0007669"/>
    <property type="project" value="InterPro"/>
</dbReference>
<feature type="compositionally biased region" description="Basic and acidic residues" evidence="7">
    <location>
        <begin position="565"/>
        <end position="577"/>
    </location>
</feature>
<dbReference type="OrthoDB" id="9807097at2"/>
<keyword evidence="6" id="KW-0472">Membrane</keyword>
<gene>
    <name evidence="8" type="ORF">M72_01691</name>
</gene>
<comment type="subcellular location">
    <subcellularLocation>
        <location evidence="1">Cell membrane</location>
        <topology evidence="1">Peripheral membrane protein</topology>
    </subcellularLocation>
</comment>
<reference evidence="9" key="1">
    <citation type="submission" date="2015-05" db="EMBL/GenBank/DDBJ databases">
        <authorList>
            <consortium name="Pathogen Informatics"/>
        </authorList>
    </citation>
    <scope>NUCLEOTIDE SEQUENCE [LARGE SCALE GENOMIC DNA]</scope>
    <source>
        <strain evidence="9">M72</strain>
    </source>
</reference>
<dbReference type="PANTHER" id="PTHR37316">
    <property type="entry name" value="TEICHOIC ACID GLYCEROL-PHOSPHATE PRIMASE"/>
    <property type="match status" value="1"/>
</dbReference>
<evidence type="ECO:0000256" key="6">
    <source>
        <dbReference type="ARBA" id="ARBA00023136"/>
    </source>
</evidence>
<dbReference type="PANTHER" id="PTHR37316:SF2">
    <property type="entry name" value="TEICHOIC ACID RIBITOL-PHOSPHATE POLYMERASE TARK"/>
    <property type="match status" value="1"/>
</dbReference>